<dbReference type="InterPro" id="IPR012340">
    <property type="entry name" value="NA-bd_OB-fold"/>
</dbReference>
<keyword evidence="7 11" id="KW-0067">ATP-binding</keyword>
<dbReference type="RefSeq" id="WP_025412215.1">
    <property type="nucleotide sequence ID" value="NZ_CP007128.1"/>
</dbReference>
<comment type="similarity">
    <text evidence="2 11">Belongs to the class-II aminoacyl-tRNA synthetase family.</text>
</comment>
<feature type="region of interest" description="Disordered" evidence="13">
    <location>
        <begin position="1"/>
        <end position="22"/>
    </location>
</feature>
<dbReference type="HOGENOM" id="CLU_008255_6_0_0"/>
<dbReference type="PANTHER" id="PTHR42918:SF15">
    <property type="entry name" value="LYSINE--TRNA LIGASE, CHLOROPLASTIC_MITOCHONDRIAL"/>
    <property type="match status" value="1"/>
</dbReference>
<dbReference type="GO" id="GO:0005524">
    <property type="term" value="F:ATP binding"/>
    <property type="evidence" value="ECO:0007669"/>
    <property type="project" value="UniProtKB-UniRule"/>
</dbReference>
<dbReference type="InParanoid" id="W0RI37"/>
<evidence type="ECO:0000313" key="15">
    <source>
        <dbReference type="EMBL" id="AHG90749.1"/>
    </source>
</evidence>
<dbReference type="InterPro" id="IPR006195">
    <property type="entry name" value="aa-tRNA-synth_II"/>
</dbReference>
<protein>
    <recommendedName>
        <fullName evidence="11">Lysine--tRNA ligase</fullName>
        <ecNumber evidence="11">6.1.1.6</ecNumber>
    </recommendedName>
    <alternativeName>
        <fullName evidence="11">Lysyl-tRNA synthetase</fullName>
        <shortName evidence="11">LysRS</shortName>
    </alternativeName>
</protein>
<comment type="catalytic activity">
    <reaction evidence="10 11 12">
        <text>tRNA(Lys) + L-lysine + ATP = L-lysyl-tRNA(Lys) + AMP + diphosphate</text>
        <dbReference type="Rhea" id="RHEA:20792"/>
        <dbReference type="Rhea" id="RHEA-COMP:9696"/>
        <dbReference type="Rhea" id="RHEA-COMP:9697"/>
        <dbReference type="ChEBI" id="CHEBI:30616"/>
        <dbReference type="ChEBI" id="CHEBI:32551"/>
        <dbReference type="ChEBI" id="CHEBI:33019"/>
        <dbReference type="ChEBI" id="CHEBI:78442"/>
        <dbReference type="ChEBI" id="CHEBI:78529"/>
        <dbReference type="ChEBI" id="CHEBI:456215"/>
        <dbReference type="EC" id="6.1.1.6"/>
    </reaction>
</comment>
<dbReference type="Proteomes" id="UP000019151">
    <property type="component" value="Chromosome"/>
</dbReference>
<dbReference type="PANTHER" id="PTHR42918">
    <property type="entry name" value="LYSYL-TRNA SYNTHETASE"/>
    <property type="match status" value="1"/>
</dbReference>
<keyword evidence="5 11" id="KW-0479">Metal-binding</keyword>
<comment type="subunit">
    <text evidence="11">Homodimer.</text>
</comment>
<keyword evidence="8 11" id="KW-0648">Protein biosynthesis</keyword>
<keyword evidence="6 11" id="KW-0547">Nucleotide-binding</keyword>
<evidence type="ECO:0000256" key="11">
    <source>
        <dbReference type="HAMAP-Rule" id="MF_00252"/>
    </source>
</evidence>
<dbReference type="NCBIfam" id="TIGR00499">
    <property type="entry name" value="lysS_bact"/>
    <property type="match status" value="1"/>
</dbReference>
<dbReference type="PROSITE" id="PS50862">
    <property type="entry name" value="AA_TRNA_LIGASE_II"/>
    <property type="match status" value="1"/>
</dbReference>
<dbReference type="PRINTS" id="PR00982">
    <property type="entry name" value="TRNASYNTHLYS"/>
</dbReference>
<keyword evidence="16" id="KW-1185">Reference proteome</keyword>
<evidence type="ECO:0000259" key="14">
    <source>
        <dbReference type="PROSITE" id="PS50862"/>
    </source>
</evidence>
<evidence type="ECO:0000256" key="1">
    <source>
        <dbReference type="ARBA" id="ARBA00004496"/>
    </source>
</evidence>
<dbReference type="InterPro" id="IPR002313">
    <property type="entry name" value="Lys-tRNA-ligase_II"/>
</dbReference>
<dbReference type="GO" id="GO:0006430">
    <property type="term" value="P:lysyl-tRNA aminoacylation"/>
    <property type="evidence" value="ECO:0007669"/>
    <property type="project" value="UniProtKB-UniRule"/>
</dbReference>
<keyword evidence="3 11" id="KW-0963">Cytoplasm</keyword>
<dbReference type="GO" id="GO:0004824">
    <property type="term" value="F:lysine-tRNA ligase activity"/>
    <property type="evidence" value="ECO:0007669"/>
    <property type="project" value="UniProtKB-UniRule"/>
</dbReference>
<evidence type="ECO:0000256" key="4">
    <source>
        <dbReference type="ARBA" id="ARBA00022598"/>
    </source>
</evidence>
<evidence type="ECO:0000256" key="3">
    <source>
        <dbReference type="ARBA" id="ARBA00022490"/>
    </source>
</evidence>
<dbReference type="EC" id="6.1.1.6" evidence="11"/>
<dbReference type="eggNOG" id="COG1190">
    <property type="taxonomic scope" value="Bacteria"/>
</dbReference>
<feature type="binding site" evidence="11">
    <location>
        <position position="432"/>
    </location>
    <ligand>
        <name>Mg(2+)</name>
        <dbReference type="ChEBI" id="CHEBI:18420"/>
        <label>1</label>
    </ligand>
</feature>
<dbReference type="NCBIfam" id="NF001756">
    <property type="entry name" value="PRK00484.1"/>
    <property type="match status" value="1"/>
</dbReference>
<gene>
    <name evidence="11" type="primary">lysS</name>
    <name evidence="15" type="ORF">J421_3212</name>
</gene>
<dbReference type="SUPFAM" id="SSF55681">
    <property type="entry name" value="Class II aaRS and biotin synthetases"/>
    <property type="match status" value="1"/>
</dbReference>
<feature type="binding site" evidence="11">
    <location>
        <position position="439"/>
    </location>
    <ligand>
        <name>Mg(2+)</name>
        <dbReference type="ChEBI" id="CHEBI:18420"/>
        <label>1</label>
    </ligand>
</feature>
<comment type="subcellular location">
    <subcellularLocation>
        <location evidence="1 11">Cytoplasm</location>
    </subcellularLocation>
</comment>
<evidence type="ECO:0000256" key="8">
    <source>
        <dbReference type="ARBA" id="ARBA00022917"/>
    </source>
</evidence>
<dbReference type="InterPro" id="IPR045864">
    <property type="entry name" value="aa-tRNA-synth_II/BPL/LPL"/>
</dbReference>
<dbReference type="FunFam" id="2.40.50.140:FF:000024">
    <property type="entry name" value="Lysine--tRNA ligase"/>
    <property type="match status" value="1"/>
</dbReference>
<evidence type="ECO:0000313" key="16">
    <source>
        <dbReference type="Proteomes" id="UP000019151"/>
    </source>
</evidence>
<feature type="domain" description="Aminoacyl-transfer RNA synthetases class-II family profile" evidence="14">
    <location>
        <begin position="205"/>
        <end position="520"/>
    </location>
</feature>
<dbReference type="OrthoDB" id="9802326at2"/>
<evidence type="ECO:0000256" key="2">
    <source>
        <dbReference type="ARBA" id="ARBA00008226"/>
    </source>
</evidence>
<dbReference type="GO" id="GO:0000287">
    <property type="term" value="F:magnesium ion binding"/>
    <property type="evidence" value="ECO:0007669"/>
    <property type="project" value="UniProtKB-UniRule"/>
</dbReference>
<sequence length="521" mass="58322">MSVDESVERPNGPEEGGEELSQLLRARREKLAALQERGIEPFAYSFERTHTSADAITAFEALERGGAADGAAVEGPTARLAGRLTAWRSQGKTAFAHLGDADGRVQLYFRRDVLGDDAFAMLQQLVDIGDVVGVEGPMFRTRAGEATLRAERVQLLAKSLRPLPFAKEQIVDGQVVRYSGFKDPEQRYRQRYADLAVHPEVRRTFVARARMIAAIRQYLDGLGYLEVETPVLQPLYGGAAARPFTTHHNALDMPLFLRIADELYLKRLIVGGFDRVYEIGHDFRNEGIDRTHNPEFTMLEFYEAYADYGVMMDRVERLIAAAAAAVRAVPGFAERVPELVPPFPRIQWVAALNEAFKGDVMALDDEALRNAAKRIGVERVETLSRPKVLDEMFQALVERHIDRPTFVLDYPVELSPLAKPKRGNPALTERFELFAGGRELANAFSELNDPIDQRRRFEAQARLKAAGDEEAVGVDEDYLRAMEYGMPPTGGVGIGVDRLFMYLTDTAHIRDAILFPLMRPE</sequence>
<proteinExistence type="inferred from homology"/>
<dbReference type="InterPro" id="IPR004365">
    <property type="entry name" value="NA-bd_OB_tRNA"/>
</dbReference>
<dbReference type="GO" id="GO:0005829">
    <property type="term" value="C:cytosol"/>
    <property type="evidence" value="ECO:0007669"/>
    <property type="project" value="TreeGrafter"/>
</dbReference>
<dbReference type="GO" id="GO:0000049">
    <property type="term" value="F:tRNA binding"/>
    <property type="evidence" value="ECO:0007669"/>
    <property type="project" value="TreeGrafter"/>
</dbReference>
<dbReference type="SUPFAM" id="SSF50249">
    <property type="entry name" value="Nucleic acid-binding proteins"/>
    <property type="match status" value="1"/>
</dbReference>
<dbReference type="EMBL" id="CP007128">
    <property type="protein sequence ID" value="AHG90749.1"/>
    <property type="molecule type" value="Genomic_DNA"/>
</dbReference>
<evidence type="ECO:0000256" key="10">
    <source>
        <dbReference type="ARBA" id="ARBA00048573"/>
    </source>
</evidence>
<dbReference type="CDD" id="cd00775">
    <property type="entry name" value="LysRS_core"/>
    <property type="match status" value="1"/>
</dbReference>
<dbReference type="Pfam" id="PF00152">
    <property type="entry name" value="tRNA-synt_2"/>
    <property type="match status" value="1"/>
</dbReference>
<accession>W0RI37</accession>
<dbReference type="FunCoup" id="W0RI37">
    <property type="interactions" value="564"/>
</dbReference>
<evidence type="ECO:0000256" key="9">
    <source>
        <dbReference type="ARBA" id="ARBA00023146"/>
    </source>
</evidence>
<evidence type="ECO:0000256" key="6">
    <source>
        <dbReference type="ARBA" id="ARBA00022741"/>
    </source>
</evidence>
<keyword evidence="9 11" id="KW-0030">Aminoacyl-tRNA synthetase</keyword>
<dbReference type="CDD" id="cd04322">
    <property type="entry name" value="LysRS_N"/>
    <property type="match status" value="1"/>
</dbReference>
<dbReference type="Pfam" id="PF01336">
    <property type="entry name" value="tRNA_anti-codon"/>
    <property type="match status" value="1"/>
</dbReference>
<comment type="cofactor">
    <cofactor evidence="11 12">
        <name>Mg(2+)</name>
        <dbReference type="ChEBI" id="CHEBI:18420"/>
    </cofactor>
    <text evidence="11 12">Binds 3 Mg(2+) ions per subunit.</text>
</comment>
<organism evidence="15 16">
    <name type="scientific">Gemmatirosa kalamazoonensis</name>
    <dbReference type="NCBI Taxonomy" id="861299"/>
    <lineage>
        <taxon>Bacteria</taxon>
        <taxon>Pseudomonadati</taxon>
        <taxon>Gemmatimonadota</taxon>
        <taxon>Gemmatimonadia</taxon>
        <taxon>Gemmatimonadales</taxon>
        <taxon>Gemmatimonadaceae</taxon>
        <taxon>Gemmatirosa</taxon>
    </lineage>
</organism>
<dbReference type="KEGG" id="gba:J421_3212"/>
<dbReference type="AlphaFoldDB" id="W0RI37"/>
<dbReference type="InterPro" id="IPR044136">
    <property type="entry name" value="Lys-tRNA-ligase_II_N"/>
</dbReference>
<feature type="compositionally biased region" description="Basic and acidic residues" evidence="13">
    <location>
        <begin position="1"/>
        <end position="12"/>
    </location>
</feature>
<keyword evidence="11 12" id="KW-0460">Magnesium</keyword>
<dbReference type="InterPro" id="IPR018149">
    <property type="entry name" value="Lys-tRNA-synth_II_C"/>
</dbReference>
<dbReference type="InterPro" id="IPR004364">
    <property type="entry name" value="Aa-tRNA-synt_II"/>
</dbReference>
<reference evidence="15 16" key="1">
    <citation type="journal article" date="2014" name="Genome Announc.">
        <title>Genome Sequence and Methylome of Soil Bacterium Gemmatirosa kalamazoonensis KBS708T, a Member of the Rarely Cultivated Gemmatimonadetes Phylum.</title>
        <authorList>
            <person name="Debruyn J.M."/>
            <person name="Radosevich M."/>
            <person name="Wommack K.E."/>
            <person name="Polson S.W."/>
            <person name="Hauser L.J."/>
            <person name="Fawaz M.N."/>
            <person name="Korlach J."/>
            <person name="Tsai Y.C."/>
        </authorList>
    </citation>
    <scope>NUCLEOTIDE SEQUENCE [LARGE SCALE GENOMIC DNA]</scope>
    <source>
        <strain evidence="15 16">KBS708</strain>
    </source>
</reference>
<evidence type="ECO:0000256" key="5">
    <source>
        <dbReference type="ARBA" id="ARBA00022723"/>
    </source>
</evidence>
<name>W0RI37_9BACT</name>
<feature type="binding site" evidence="11">
    <location>
        <position position="439"/>
    </location>
    <ligand>
        <name>Mg(2+)</name>
        <dbReference type="ChEBI" id="CHEBI:18420"/>
        <label>2</label>
    </ligand>
</feature>
<dbReference type="STRING" id="861299.J421_3212"/>
<dbReference type="FunFam" id="3.30.930.10:FF:000238">
    <property type="entry name" value="Lysine--tRNA ligase"/>
    <property type="match status" value="1"/>
</dbReference>
<evidence type="ECO:0000256" key="13">
    <source>
        <dbReference type="SAM" id="MobiDB-lite"/>
    </source>
</evidence>
<evidence type="ECO:0000256" key="12">
    <source>
        <dbReference type="RuleBase" id="RU000336"/>
    </source>
</evidence>
<dbReference type="PATRIC" id="fig|861299.3.peg.3265"/>
<keyword evidence="4 11" id="KW-0436">Ligase</keyword>
<evidence type="ECO:0000256" key="7">
    <source>
        <dbReference type="ARBA" id="ARBA00022840"/>
    </source>
</evidence>
<dbReference type="Gene3D" id="2.40.50.140">
    <property type="entry name" value="Nucleic acid-binding proteins"/>
    <property type="match status" value="1"/>
</dbReference>
<dbReference type="HAMAP" id="MF_00252">
    <property type="entry name" value="Lys_tRNA_synth_class2"/>
    <property type="match status" value="1"/>
</dbReference>
<dbReference type="Gene3D" id="3.30.930.10">
    <property type="entry name" value="Bira Bifunctional Protein, Domain 2"/>
    <property type="match status" value="1"/>
</dbReference>